<feature type="compositionally biased region" description="Low complexity" evidence="1">
    <location>
        <begin position="65"/>
        <end position="76"/>
    </location>
</feature>
<evidence type="ECO:0000256" key="1">
    <source>
        <dbReference type="SAM" id="MobiDB-lite"/>
    </source>
</evidence>
<evidence type="ECO:0000313" key="3">
    <source>
        <dbReference type="EMBL" id="MDO3383862.1"/>
    </source>
</evidence>
<dbReference type="Proteomes" id="UP001168380">
    <property type="component" value="Unassembled WGS sequence"/>
</dbReference>
<keyword evidence="2" id="KW-0732">Signal</keyword>
<comment type="caution">
    <text evidence="3">The sequence shown here is derived from an EMBL/GenBank/DDBJ whole genome shotgun (WGS) entry which is preliminary data.</text>
</comment>
<evidence type="ECO:0000256" key="2">
    <source>
        <dbReference type="SAM" id="SignalP"/>
    </source>
</evidence>
<evidence type="ECO:0000313" key="4">
    <source>
        <dbReference type="Proteomes" id="UP001168380"/>
    </source>
</evidence>
<protein>
    <submittedName>
        <fullName evidence="3">Uncharacterized protein</fullName>
    </submittedName>
</protein>
<keyword evidence="4" id="KW-1185">Reference proteome</keyword>
<dbReference type="RefSeq" id="WP_302714943.1">
    <property type="nucleotide sequence ID" value="NZ_JAULRT010000062.1"/>
</dbReference>
<sequence length="226" mass="24800">MDAKLILTALVCFSLGLITATALDKTAEPVASVEIRSTASLTSEPEQPAAPKKIIPRATNQRGEAASTKAVQAPAAAKPPEPLDTEQQQKLAQLQAEKLQRKARDYARLRRQANGDMTGQLSAQFEQQERDMGWSYQQENAINQALRSLEETPSIVSNECRASQCRIELITPRAYQAPVNHLLETLFYDESSKIPVGDYIAQADPTTGITTVYLDRAEDSASLLDQ</sequence>
<gene>
    <name evidence="3" type="ORF">QWI16_16890</name>
</gene>
<proteinExistence type="predicted"/>
<feature type="chain" id="PRO_5047413823" evidence="2">
    <location>
        <begin position="23"/>
        <end position="226"/>
    </location>
</feature>
<reference evidence="3" key="1">
    <citation type="submission" date="2023-07" db="EMBL/GenBank/DDBJ databases">
        <title>Gilvimarinus algae sp. nov., isolated from the surface of Kelp.</title>
        <authorList>
            <person name="Sun Y.Y."/>
            <person name="Gong Y."/>
            <person name="Du Z.J."/>
        </authorList>
    </citation>
    <scope>NUCLEOTIDE SEQUENCE</scope>
    <source>
        <strain evidence="3">SDUM040014</strain>
    </source>
</reference>
<organism evidence="3 4">
    <name type="scientific">Gilvimarinus algae</name>
    <dbReference type="NCBI Taxonomy" id="3058037"/>
    <lineage>
        <taxon>Bacteria</taxon>
        <taxon>Pseudomonadati</taxon>
        <taxon>Pseudomonadota</taxon>
        <taxon>Gammaproteobacteria</taxon>
        <taxon>Cellvibrionales</taxon>
        <taxon>Cellvibrionaceae</taxon>
        <taxon>Gilvimarinus</taxon>
    </lineage>
</organism>
<dbReference type="EMBL" id="JAULRT010000062">
    <property type="protein sequence ID" value="MDO3383862.1"/>
    <property type="molecule type" value="Genomic_DNA"/>
</dbReference>
<accession>A0ABT8TN86</accession>
<feature type="region of interest" description="Disordered" evidence="1">
    <location>
        <begin position="38"/>
        <end position="87"/>
    </location>
</feature>
<feature type="signal peptide" evidence="2">
    <location>
        <begin position="1"/>
        <end position="22"/>
    </location>
</feature>
<name>A0ABT8TN86_9GAMM</name>